<keyword evidence="6" id="KW-1185">Reference proteome</keyword>
<dbReference type="Proteomes" id="UP000750711">
    <property type="component" value="Unassembled WGS sequence"/>
</dbReference>
<dbReference type="InterPro" id="IPR004087">
    <property type="entry name" value="KH_dom"/>
</dbReference>
<comment type="caution">
    <text evidence="5">The sequence shown here is derived from an EMBL/GenBank/DDBJ whole genome shotgun (WGS) entry which is preliminary data.</text>
</comment>
<reference evidence="5" key="1">
    <citation type="submission" date="2021-03" db="EMBL/GenBank/DDBJ databases">
        <title>Comparative genomics and phylogenomic investigation of the class Geoglossomycetes provide insights into ecological specialization and systematics.</title>
        <authorList>
            <person name="Melie T."/>
            <person name="Pirro S."/>
            <person name="Miller A.N."/>
            <person name="Quandt A."/>
        </authorList>
    </citation>
    <scope>NUCLEOTIDE SEQUENCE</scope>
    <source>
        <strain evidence="5">CAQ_001_2017</strain>
    </source>
</reference>
<sequence>MAEQPNISSILAALEVPLTECTRTAAQRPGANQAQPTPSLVQSTPVSQQPGLPQGYPGAIPASVPPAGLGGYGLPQPSSSGSLDLSSIKPVNSGTVSITDAIAKARGIAAEKGVAYESRGGGSGRPYRRSRSRSRSPPPPRRENFRDNYNPYRDERREDRRGANGRDFQRDRSFSPNPRDRRAGGSAFSPPPSRDYGARGDRSPRRGGSGSETTVETIQIDSSLVGLIIGRQGENLRRVESDTGARVQFITGPDVSGPTRDCKITGSRGQITNAKAEIFKIITDNNKQQGFDRGGRGGPEPGQRGSHQPPLRDGEDTMQIMVPDRTVGLIIGRGGETIRDLQDRSGCHVNIVGEAKSVNGLRPVNLIGSMQAASMAKELIMEIVDSDTKSLTNGPPQRDAGRGGGFGNYGGGGTGGGGFGGGDRINDSIRVPAEAVGMIIGKVVFTGGETIKEMQNSTGCKINVSSQSNQNDQDREIGLVGTRDSIERAKRAIEDKVDASVGLTYHQLRSKLRALTPSKQQKRGSGGGGRHSDQYSDRYSQPQQQYGQGSDQNPTQPQAAGTTAANSDPYAMYGGYNNYIAMWYAAMATQPQAQGQGEQPRPPGTA</sequence>
<evidence type="ECO:0000313" key="6">
    <source>
        <dbReference type="Proteomes" id="UP000750711"/>
    </source>
</evidence>
<dbReference type="SUPFAM" id="SSF54791">
    <property type="entry name" value="Eukaryotic type KH-domain (KH-domain type I)"/>
    <property type="match status" value="3"/>
</dbReference>
<feature type="region of interest" description="Disordered" evidence="3">
    <location>
        <begin position="388"/>
        <end position="412"/>
    </location>
</feature>
<keyword evidence="1" id="KW-0677">Repeat</keyword>
<protein>
    <recommendedName>
        <fullName evidence="4">K Homology domain-containing protein</fullName>
    </recommendedName>
</protein>
<dbReference type="SMART" id="SM00322">
    <property type="entry name" value="KH"/>
    <property type="match status" value="3"/>
</dbReference>
<feature type="domain" description="K Homology" evidence="4">
    <location>
        <begin position="423"/>
        <end position="498"/>
    </location>
</feature>
<gene>
    <name evidence="5" type="ORF">GP486_002141</name>
</gene>
<evidence type="ECO:0000256" key="3">
    <source>
        <dbReference type="SAM" id="MobiDB-lite"/>
    </source>
</evidence>
<feature type="region of interest" description="Disordered" evidence="3">
    <location>
        <begin position="23"/>
        <end position="96"/>
    </location>
</feature>
<feature type="compositionally biased region" description="Low complexity" evidence="3">
    <location>
        <begin position="74"/>
        <end position="87"/>
    </location>
</feature>
<feature type="compositionally biased region" description="Basic and acidic residues" evidence="3">
    <location>
        <begin position="140"/>
        <end position="183"/>
    </location>
</feature>
<name>A0A9P8RRZ4_9PEZI</name>
<dbReference type="InterPro" id="IPR036612">
    <property type="entry name" value="KH_dom_type_1_sf"/>
</dbReference>
<feature type="region of interest" description="Disordered" evidence="3">
    <location>
        <begin position="284"/>
        <end position="315"/>
    </location>
</feature>
<evidence type="ECO:0000313" key="5">
    <source>
        <dbReference type="EMBL" id="KAH0563286.1"/>
    </source>
</evidence>
<feature type="compositionally biased region" description="Low complexity" evidence="3">
    <location>
        <begin position="539"/>
        <end position="566"/>
    </location>
</feature>
<feature type="region of interest" description="Disordered" evidence="3">
    <location>
        <begin position="512"/>
        <end position="570"/>
    </location>
</feature>
<evidence type="ECO:0000256" key="2">
    <source>
        <dbReference type="PROSITE-ProRule" id="PRU00117"/>
    </source>
</evidence>
<feature type="domain" description="K Homology" evidence="4">
    <location>
        <begin position="314"/>
        <end position="385"/>
    </location>
</feature>
<feature type="domain" description="K Homology" evidence="4">
    <location>
        <begin position="212"/>
        <end position="283"/>
    </location>
</feature>
<dbReference type="GO" id="GO:0003723">
    <property type="term" value="F:RNA binding"/>
    <property type="evidence" value="ECO:0007669"/>
    <property type="project" value="UniProtKB-UniRule"/>
</dbReference>
<dbReference type="InterPro" id="IPR004088">
    <property type="entry name" value="KH_dom_type_1"/>
</dbReference>
<dbReference type="PANTHER" id="PTHR10288">
    <property type="entry name" value="KH DOMAIN CONTAINING RNA BINDING PROTEIN"/>
    <property type="match status" value="1"/>
</dbReference>
<dbReference type="PROSITE" id="PS50084">
    <property type="entry name" value="KH_TYPE_1"/>
    <property type="match status" value="3"/>
</dbReference>
<accession>A0A9P8RRZ4</accession>
<feature type="region of interest" description="Disordered" evidence="3">
    <location>
        <begin position="109"/>
        <end position="217"/>
    </location>
</feature>
<evidence type="ECO:0000259" key="4">
    <source>
        <dbReference type="SMART" id="SM00322"/>
    </source>
</evidence>
<feature type="compositionally biased region" description="Polar residues" evidence="3">
    <location>
        <begin position="23"/>
        <end position="51"/>
    </location>
</feature>
<keyword evidence="2" id="KW-0694">RNA-binding</keyword>
<feature type="compositionally biased region" description="Gly residues" evidence="3">
    <location>
        <begin position="402"/>
        <end position="412"/>
    </location>
</feature>
<proteinExistence type="predicted"/>
<organism evidence="5 6">
    <name type="scientific">Trichoglossum hirsutum</name>
    <dbReference type="NCBI Taxonomy" id="265104"/>
    <lineage>
        <taxon>Eukaryota</taxon>
        <taxon>Fungi</taxon>
        <taxon>Dikarya</taxon>
        <taxon>Ascomycota</taxon>
        <taxon>Pezizomycotina</taxon>
        <taxon>Geoglossomycetes</taxon>
        <taxon>Geoglossales</taxon>
        <taxon>Geoglossaceae</taxon>
        <taxon>Trichoglossum</taxon>
    </lineage>
</organism>
<evidence type="ECO:0000256" key="1">
    <source>
        <dbReference type="ARBA" id="ARBA00022737"/>
    </source>
</evidence>
<dbReference type="Pfam" id="PF00013">
    <property type="entry name" value="KH_1"/>
    <property type="match status" value="3"/>
</dbReference>
<dbReference type="EMBL" id="JAGHQM010000224">
    <property type="protein sequence ID" value="KAH0563286.1"/>
    <property type="molecule type" value="Genomic_DNA"/>
</dbReference>
<dbReference type="Gene3D" id="3.30.1370.10">
    <property type="entry name" value="K Homology domain, type 1"/>
    <property type="match status" value="3"/>
</dbReference>
<dbReference type="AlphaFoldDB" id="A0A9P8RRZ4"/>